<evidence type="ECO:0000259" key="2">
    <source>
        <dbReference type="Pfam" id="PF13193"/>
    </source>
</evidence>
<gene>
    <name evidence="3" type="ORF">ACEU3E_09660</name>
</gene>
<proteinExistence type="predicted"/>
<dbReference type="Pfam" id="PF00501">
    <property type="entry name" value="AMP-binding"/>
    <property type="match status" value="1"/>
</dbReference>
<protein>
    <submittedName>
        <fullName evidence="3">Class I adenylate-forming enzyme family protein</fullName>
    </submittedName>
</protein>
<dbReference type="Gene3D" id="3.40.50.12780">
    <property type="entry name" value="N-terminal domain of ligase-like"/>
    <property type="match status" value="1"/>
</dbReference>
<dbReference type="PANTHER" id="PTHR43767:SF1">
    <property type="entry name" value="NONRIBOSOMAL PEPTIDE SYNTHASE PES1 (EUROFUNG)-RELATED"/>
    <property type="match status" value="1"/>
</dbReference>
<evidence type="ECO:0000313" key="3">
    <source>
        <dbReference type="EMBL" id="MFB0842437.1"/>
    </source>
</evidence>
<dbReference type="InterPro" id="IPR025110">
    <property type="entry name" value="AMP-bd_C"/>
</dbReference>
<dbReference type="RefSeq" id="WP_373950342.1">
    <property type="nucleotide sequence ID" value="NZ_JBHDLN010000004.1"/>
</dbReference>
<accession>A0ABV4UX90</accession>
<dbReference type="InterPro" id="IPR045851">
    <property type="entry name" value="AMP-bd_C_sf"/>
</dbReference>
<sequence>MSLPDLDTYGFMNVLAQRRGVCFVHADDGEETYERLHETIDWNARALRKLGCTTGRGGCVTLNVLLGWRAVPVLLAALREGVPVVPVDPFRSPELTARVLKEVRPLLVLDQEQLETDGRIALSRVPETPPSRQGGELNGVALIMYTSGTGGVPKGVMLTYRNLWSNVTDILGYFGLRPEDRLMLVRPLTHASAITGELLPALYCGCSIAVKPHDVSPLRVIRDIEEQRPTILCTTPTVASAFAHFADRYDVTSLRSIMLSGELLMSSHYDRIAPAFPSAAVGNAYGLTEASPRVSCQPDIRQADSLHCVGRPLRQVKVKIAGRGGEPLPEGERGELWVSGPNVMLGYYGDEPATRRKLQDGWLRTSDLASVHGGMLYVHGRADDLIIRGGVNVHPAEIESFLLGIEGVTEALVFGRRDAHGMRAVAWLVTEPGLERSDVYRRILRAKRDARLWPDAIEIKFALPKTSSGKLIRPRMENGEGKEGNKIE</sequence>
<dbReference type="Gene3D" id="3.30.300.30">
    <property type="match status" value="1"/>
</dbReference>
<dbReference type="InterPro" id="IPR000873">
    <property type="entry name" value="AMP-dep_synth/lig_dom"/>
</dbReference>
<dbReference type="InterPro" id="IPR050237">
    <property type="entry name" value="ATP-dep_AMP-bd_enzyme"/>
</dbReference>
<feature type="domain" description="AMP-dependent synthetase/ligase" evidence="1">
    <location>
        <begin position="23"/>
        <end position="348"/>
    </location>
</feature>
<feature type="domain" description="AMP-binding enzyme C-terminal" evidence="2">
    <location>
        <begin position="397"/>
        <end position="470"/>
    </location>
</feature>
<dbReference type="Pfam" id="PF13193">
    <property type="entry name" value="AMP-binding_C"/>
    <property type="match status" value="1"/>
</dbReference>
<reference evidence="3 4" key="1">
    <citation type="submission" date="2024-09" db="EMBL/GenBank/DDBJ databases">
        <authorList>
            <person name="Makale K.P.P."/>
            <person name="Makhzoum A."/>
            <person name="Rantong G."/>
            <person name="Rahube T.O."/>
        </authorList>
    </citation>
    <scope>NUCLEOTIDE SEQUENCE [LARGE SCALE GENOMIC DNA]</scope>
    <source>
        <strain evidence="3 4">KM_D13</strain>
    </source>
</reference>
<organism evidence="3 4">
    <name type="scientific">Paenibacillus oleatilyticus</name>
    <dbReference type="NCBI Taxonomy" id="2594886"/>
    <lineage>
        <taxon>Bacteria</taxon>
        <taxon>Bacillati</taxon>
        <taxon>Bacillota</taxon>
        <taxon>Bacilli</taxon>
        <taxon>Bacillales</taxon>
        <taxon>Paenibacillaceae</taxon>
        <taxon>Paenibacillus</taxon>
    </lineage>
</organism>
<evidence type="ECO:0000259" key="1">
    <source>
        <dbReference type="Pfam" id="PF00501"/>
    </source>
</evidence>
<comment type="caution">
    <text evidence="3">The sequence shown here is derived from an EMBL/GenBank/DDBJ whole genome shotgun (WGS) entry which is preliminary data.</text>
</comment>
<dbReference type="Proteomes" id="UP001575622">
    <property type="component" value="Unassembled WGS sequence"/>
</dbReference>
<dbReference type="EMBL" id="JBHDLN010000004">
    <property type="protein sequence ID" value="MFB0842437.1"/>
    <property type="molecule type" value="Genomic_DNA"/>
</dbReference>
<evidence type="ECO:0000313" key="4">
    <source>
        <dbReference type="Proteomes" id="UP001575622"/>
    </source>
</evidence>
<dbReference type="SUPFAM" id="SSF56801">
    <property type="entry name" value="Acetyl-CoA synthetase-like"/>
    <property type="match status" value="1"/>
</dbReference>
<dbReference type="InterPro" id="IPR042099">
    <property type="entry name" value="ANL_N_sf"/>
</dbReference>
<dbReference type="CDD" id="cd04433">
    <property type="entry name" value="AFD_class_I"/>
    <property type="match status" value="1"/>
</dbReference>
<keyword evidence="4" id="KW-1185">Reference proteome</keyword>
<dbReference type="PANTHER" id="PTHR43767">
    <property type="entry name" value="LONG-CHAIN-FATTY-ACID--COA LIGASE"/>
    <property type="match status" value="1"/>
</dbReference>
<name>A0ABV4UX90_9BACL</name>